<sequence>KSGRGSVKVNKRSVTVQPTLRSNPQIKYAPLRITRTAGTGAVWDIAIQASPFTRRWYLSVRERVTCVEVSIDRNTKRKGGRQAICVKHSFLFLHRQGLPRPCSLPFLETERFLSTWRAILLLHEGVLSSHLRAMWYVEMLCFDVTLEEEAN</sequence>
<comment type="caution">
    <text evidence="1">The sequence shown here is derived from an EMBL/GenBank/DDBJ whole genome shotgun (WGS) entry which is preliminary data.</text>
</comment>
<organism evidence="1 2">
    <name type="scientific">Pocillopora meandrina</name>
    <dbReference type="NCBI Taxonomy" id="46732"/>
    <lineage>
        <taxon>Eukaryota</taxon>
        <taxon>Metazoa</taxon>
        <taxon>Cnidaria</taxon>
        <taxon>Anthozoa</taxon>
        <taxon>Hexacorallia</taxon>
        <taxon>Scleractinia</taxon>
        <taxon>Astrocoeniina</taxon>
        <taxon>Pocilloporidae</taxon>
        <taxon>Pocillopora</taxon>
    </lineage>
</organism>
<dbReference type="Proteomes" id="UP001159428">
    <property type="component" value="Unassembled WGS sequence"/>
</dbReference>
<proteinExistence type="predicted"/>
<accession>A0AAU9Y3P2</accession>
<protein>
    <submittedName>
        <fullName evidence="1">Uncharacterized protein</fullName>
    </submittedName>
</protein>
<evidence type="ECO:0000313" key="2">
    <source>
        <dbReference type="Proteomes" id="UP001159428"/>
    </source>
</evidence>
<dbReference type="EMBL" id="CALNXJ010000149">
    <property type="protein sequence ID" value="CAH3167107.1"/>
    <property type="molecule type" value="Genomic_DNA"/>
</dbReference>
<dbReference type="AlphaFoldDB" id="A0AAU9Y3P2"/>
<evidence type="ECO:0000313" key="1">
    <source>
        <dbReference type="EMBL" id="CAH3167107.1"/>
    </source>
</evidence>
<keyword evidence="2" id="KW-1185">Reference proteome</keyword>
<feature type="non-terminal residue" evidence="1">
    <location>
        <position position="1"/>
    </location>
</feature>
<gene>
    <name evidence="1" type="ORF">PMEA_00006342</name>
</gene>
<name>A0AAU9Y3P2_9CNID</name>
<reference evidence="1 2" key="1">
    <citation type="submission" date="2022-05" db="EMBL/GenBank/DDBJ databases">
        <authorList>
            <consortium name="Genoscope - CEA"/>
            <person name="William W."/>
        </authorList>
    </citation>
    <scope>NUCLEOTIDE SEQUENCE [LARGE SCALE GENOMIC DNA]</scope>
</reference>